<keyword evidence="2" id="KW-1185">Reference proteome</keyword>
<dbReference type="OrthoDB" id="3266819at2"/>
<organism evidence="1 2">
    <name type="scientific">Quadrisphaera setariae</name>
    <dbReference type="NCBI Taxonomy" id="2593304"/>
    <lineage>
        <taxon>Bacteria</taxon>
        <taxon>Bacillati</taxon>
        <taxon>Actinomycetota</taxon>
        <taxon>Actinomycetes</taxon>
        <taxon>Kineosporiales</taxon>
        <taxon>Kineosporiaceae</taxon>
        <taxon>Quadrisphaera</taxon>
    </lineage>
</organism>
<evidence type="ECO:0000313" key="1">
    <source>
        <dbReference type="EMBL" id="TXR58098.1"/>
    </source>
</evidence>
<reference evidence="1 2" key="1">
    <citation type="submission" date="2019-07" db="EMBL/GenBank/DDBJ databases">
        <title>Quadrisphaera sp. strain DD2A genome sequencing and assembly.</title>
        <authorList>
            <person name="Kim I."/>
        </authorList>
    </citation>
    <scope>NUCLEOTIDE SEQUENCE [LARGE SCALE GENOMIC DNA]</scope>
    <source>
        <strain evidence="1 2">DD2A</strain>
    </source>
</reference>
<dbReference type="InterPro" id="IPR019639">
    <property type="entry name" value="DUF2505"/>
</dbReference>
<dbReference type="EMBL" id="VKAC01000001">
    <property type="protein sequence ID" value="TXR58098.1"/>
    <property type="molecule type" value="Genomic_DNA"/>
</dbReference>
<gene>
    <name evidence="1" type="ORF">FMM08_02550</name>
</gene>
<name>A0A5C8ZM23_9ACTN</name>
<dbReference type="Pfam" id="PF10698">
    <property type="entry name" value="DUF2505"/>
    <property type="match status" value="1"/>
</dbReference>
<sequence>MLRAGGPRHRAYGGAVRLDVLLRYPGDPQRVAQLLADPAVLDRLLTASDALSHEVDVQGGPEGRFVVTIERVLPTDELPEMARRFVGASMRLRQVDTWEAPAADGSRTGTTELQVPGAPVTATATTGLRPVRTGVVPGRGVHTEHSVSGTLTAAVPLLGGKIERAAEEPVVRALRDQEREIGQLLA</sequence>
<evidence type="ECO:0000313" key="2">
    <source>
        <dbReference type="Proteomes" id="UP000321234"/>
    </source>
</evidence>
<dbReference type="AlphaFoldDB" id="A0A5C8ZM23"/>
<accession>A0A5C8ZM23</accession>
<dbReference type="Proteomes" id="UP000321234">
    <property type="component" value="Unassembled WGS sequence"/>
</dbReference>
<protein>
    <submittedName>
        <fullName evidence="1">DUF2505 domain-containing protein</fullName>
    </submittedName>
</protein>
<proteinExistence type="predicted"/>
<comment type="caution">
    <text evidence="1">The sequence shown here is derived from an EMBL/GenBank/DDBJ whole genome shotgun (WGS) entry which is preliminary data.</text>
</comment>